<feature type="compositionally biased region" description="Low complexity" evidence="1">
    <location>
        <begin position="73"/>
        <end position="83"/>
    </location>
</feature>
<dbReference type="OrthoDB" id="8911262at2"/>
<keyword evidence="3" id="KW-1185">Reference proteome</keyword>
<dbReference type="KEGG" id="smai:EXU30_05725"/>
<name>A0A411PFD7_9GAMM</name>
<evidence type="ECO:0000313" key="3">
    <source>
        <dbReference type="Proteomes" id="UP000291106"/>
    </source>
</evidence>
<dbReference type="Proteomes" id="UP000291106">
    <property type="component" value="Chromosome"/>
</dbReference>
<dbReference type="PANTHER" id="PTHR35175:SF1">
    <property type="entry name" value="OXIDOREDUCTASE"/>
    <property type="match status" value="1"/>
</dbReference>
<dbReference type="RefSeq" id="WP_130598227.1">
    <property type="nucleotide sequence ID" value="NZ_CP036200.1"/>
</dbReference>
<reference evidence="2 3" key="1">
    <citation type="submission" date="2019-02" db="EMBL/GenBank/DDBJ databases">
        <title>Shewanella sp. D4-2 isolated from Dokdo Island.</title>
        <authorList>
            <person name="Baek K."/>
        </authorList>
    </citation>
    <scope>NUCLEOTIDE SEQUENCE [LARGE SCALE GENOMIC DNA]</scope>
    <source>
        <strain evidence="2 3">D4-2</strain>
    </source>
</reference>
<dbReference type="AlphaFoldDB" id="A0A411PFD7"/>
<proteinExistence type="predicted"/>
<dbReference type="InterPro" id="IPR010710">
    <property type="entry name" value="DUF1289"/>
</dbReference>
<protein>
    <submittedName>
        <fullName evidence="2">DUF1289 domain-containing protein</fullName>
    </submittedName>
</protein>
<gene>
    <name evidence="2" type="ORF">EXU30_05725</name>
</gene>
<dbReference type="EMBL" id="CP036200">
    <property type="protein sequence ID" value="QBF82255.1"/>
    <property type="molecule type" value="Genomic_DNA"/>
</dbReference>
<accession>A0A411PFD7</accession>
<dbReference type="Pfam" id="PF06945">
    <property type="entry name" value="DUF1289"/>
    <property type="match status" value="1"/>
</dbReference>
<evidence type="ECO:0000313" key="2">
    <source>
        <dbReference type="EMBL" id="QBF82255.1"/>
    </source>
</evidence>
<evidence type="ECO:0000256" key="1">
    <source>
        <dbReference type="SAM" id="MobiDB-lite"/>
    </source>
</evidence>
<sequence>MEQLSFFSVPSPCVGICQTDARGYCMGCFRSRDERFNWMNLSEVQKQDVVRLCRARKRRRQYALYKAKQQQLHQQQAQVNPQFDFDDDDALPAIDESQSKD</sequence>
<organism evidence="2 3">
    <name type="scientific">Shewanella maritima</name>
    <dbReference type="NCBI Taxonomy" id="2520507"/>
    <lineage>
        <taxon>Bacteria</taxon>
        <taxon>Pseudomonadati</taxon>
        <taxon>Pseudomonadota</taxon>
        <taxon>Gammaproteobacteria</taxon>
        <taxon>Alteromonadales</taxon>
        <taxon>Shewanellaceae</taxon>
        <taxon>Shewanella</taxon>
    </lineage>
</organism>
<dbReference type="PANTHER" id="PTHR35175">
    <property type="entry name" value="DUF1289 DOMAIN-CONTAINING PROTEIN"/>
    <property type="match status" value="1"/>
</dbReference>
<feature type="region of interest" description="Disordered" evidence="1">
    <location>
        <begin position="73"/>
        <end position="101"/>
    </location>
</feature>